<evidence type="ECO:0000313" key="3">
    <source>
        <dbReference type="Proteomes" id="UP001303046"/>
    </source>
</evidence>
<name>A0ABR1DNM7_NECAM</name>
<evidence type="ECO:0000313" key="2">
    <source>
        <dbReference type="EMBL" id="KAK6751076.1"/>
    </source>
</evidence>
<evidence type="ECO:0000256" key="1">
    <source>
        <dbReference type="SAM" id="Phobius"/>
    </source>
</evidence>
<sequence>MAVNISTLSNNLPRVGRLSEDSSGRGEGYVPIAPPAAKDGSFWLWYTVNMTLATVCLVLNALLSTAMIVGREKTFKVSNYVFYAIPLISSVFYLAVFNSLRHQRADAVSEKTKMLLDKAERCSLKQGTWILTGYLVRLLVMSRTVVPLQLNAL</sequence>
<feature type="transmembrane region" description="Helical" evidence="1">
    <location>
        <begin position="80"/>
        <end position="100"/>
    </location>
</feature>
<reference evidence="2 3" key="1">
    <citation type="submission" date="2023-08" db="EMBL/GenBank/DDBJ databases">
        <title>A Necator americanus chromosomal reference genome.</title>
        <authorList>
            <person name="Ilik V."/>
            <person name="Petrzelkova K.J."/>
            <person name="Pardy F."/>
            <person name="Fuh T."/>
            <person name="Niatou-Singa F.S."/>
            <person name="Gouil Q."/>
            <person name="Baker L."/>
            <person name="Ritchie M.E."/>
            <person name="Jex A.R."/>
            <person name="Gazzola D."/>
            <person name="Li H."/>
            <person name="Toshio Fujiwara R."/>
            <person name="Zhan B."/>
            <person name="Aroian R.V."/>
            <person name="Pafco B."/>
            <person name="Schwarz E.M."/>
        </authorList>
    </citation>
    <scope>NUCLEOTIDE SEQUENCE [LARGE SCALE GENOMIC DNA]</scope>
    <source>
        <strain evidence="2 3">Aroian</strain>
        <tissue evidence="2">Whole animal</tissue>
    </source>
</reference>
<protein>
    <submittedName>
        <fullName evidence="2">Uncharacterized protein</fullName>
    </submittedName>
</protein>
<dbReference type="EMBL" id="JAVFWL010000004">
    <property type="protein sequence ID" value="KAK6751076.1"/>
    <property type="molecule type" value="Genomic_DNA"/>
</dbReference>
<comment type="caution">
    <text evidence="2">The sequence shown here is derived from an EMBL/GenBank/DDBJ whole genome shotgun (WGS) entry which is preliminary data.</text>
</comment>
<keyword evidence="3" id="KW-1185">Reference proteome</keyword>
<keyword evidence="1" id="KW-0472">Membrane</keyword>
<keyword evidence="1" id="KW-1133">Transmembrane helix</keyword>
<dbReference type="Proteomes" id="UP001303046">
    <property type="component" value="Unassembled WGS sequence"/>
</dbReference>
<keyword evidence="1" id="KW-0812">Transmembrane</keyword>
<proteinExistence type="predicted"/>
<feature type="transmembrane region" description="Helical" evidence="1">
    <location>
        <begin position="43"/>
        <end position="68"/>
    </location>
</feature>
<gene>
    <name evidence="2" type="primary">Necator_chrIV.g16115</name>
    <name evidence="2" type="ORF">RB195_002819</name>
</gene>
<organism evidence="2 3">
    <name type="scientific">Necator americanus</name>
    <name type="common">Human hookworm</name>
    <dbReference type="NCBI Taxonomy" id="51031"/>
    <lineage>
        <taxon>Eukaryota</taxon>
        <taxon>Metazoa</taxon>
        <taxon>Ecdysozoa</taxon>
        <taxon>Nematoda</taxon>
        <taxon>Chromadorea</taxon>
        <taxon>Rhabditida</taxon>
        <taxon>Rhabditina</taxon>
        <taxon>Rhabditomorpha</taxon>
        <taxon>Strongyloidea</taxon>
        <taxon>Ancylostomatidae</taxon>
        <taxon>Bunostominae</taxon>
        <taxon>Necator</taxon>
    </lineage>
</organism>
<accession>A0ABR1DNM7</accession>